<protein>
    <recommendedName>
        <fullName evidence="2">2TM domain-containing protein</fullName>
    </recommendedName>
</protein>
<feature type="transmembrane region" description="Helical" evidence="1">
    <location>
        <begin position="55"/>
        <end position="72"/>
    </location>
</feature>
<dbReference type="RefSeq" id="WP_345263895.1">
    <property type="nucleotide sequence ID" value="NZ_BAABHB010000001.1"/>
</dbReference>
<sequence length="95" mass="11615">MENRDEFLWRQAKARVGFKFHLRNYLIVNAFLWLIWLVSTFVYSDNTWSGYRFPWPIWATLGWGIGLAMHYFRVYHGDSERSMVEKEYDKLSRKD</sequence>
<keyword evidence="4" id="KW-1185">Reference proteome</keyword>
<keyword evidence="1" id="KW-0472">Membrane</keyword>
<dbReference type="Pfam" id="PF13239">
    <property type="entry name" value="2TM"/>
    <property type="match status" value="1"/>
</dbReference>
<organism evidence="3 4">
    <name type="scientific">Nibrella viscosa</name>
    <dbReference type="NCBI Taxonomy" id="1084524"/>
    <lineage>
        <taxon>Bacteria</taxon>
        <taxon>Pseudomonadati</taxon>
        <taxon>Bacteroidota</taxon>
        <taxon>Cytophagia</taxon>
        <taxon>Cytophagales</taxon>
        <taxon>Spirosomataceae</taxon>
        <taxon>Nibrella</taxon>
    </lineage>
</organism>
<evidence type="ECO:0000259" key="2">
    <source>
        <dbReference type="Pfam" id="PF13239"/>
    </source>
</evidence>
<keyword evidence="1" id="KW-1133">Transmembrane helix</keyword>
<dbReference type="EMBL" id="BAABHB010000001">
    <property type="protein sequence ID" value="GAA4397260.1"/>
    <property type="molecule type" value="Genomic_DNA"/>
</dbReference>
<evidence type="ECO:0000256" key="1">
    <source>
        <dbReference type="SAM" id="Phobius"/>
    </source>
</evidence>
<comment type="caution">
    <text evidence="3">The sequence shown here is derived from an EMBL/GenBank/DDBJ whole genome shotgun (WGS) entry which is preliminary data.</text>
</comment>
<accession>A0ABP8JWM8</accession>
<proteinExistence type="predicted"/>
<evidence type="ECO:0000313" key="4">
    <source>
        <dbReference type="Proteomes" id="UP001500936"/>
    </source>
</evidence>
<reference evidence="4" key="1">
    <citation type="journal article" date="2019" name="Int. J. Syst. Evol. Microbiol.">
        <title>The Global Catalogue of Microorganisms (GCM) 10K type strain sequencing project: providing services to taxonomists for standard genome sequencing and annotation.</title>
        <authorList>
            <consortium name="The Broad Institute Genomics Platform"/>
            <consortium name="The Broad Institute Genome Sequencing Center for Infectious Disease"/>
            <person name="Wu L."/>
            <person name="Ma J."/>
        </authorList>
    </citation>
    <scope>NUCLEOTIDE SEQUENCE [LARGE SCALE GENOMIC DNA]</scope>
    <source>
        <strain evidence="4">JCM 17925</strain>
    </source>
</reference>
<gene>
    <name evidence="3" type="ORF">GCM10023187_06450</name>
</gene>
<feature type="transmembrane region" description="Helical" evidence="1">
    <location>
        <begin position="21"/>
        <end position="43"/>
    </location>
</feature>
<feature type="domain" description="2TM" evidence="2">
    <location>
        <begin position="11"/>
        <end position="77"/>
    </location>
</feature>
<keyword evidence="1" id="KW-0812">Transmembrane</keyword>
<evidence type="ECO:0000313" key="3">
    <source>
        <dbReference type="EMBL" id="GAA4397260.1"/>
    </source>
</evidence>
<dbReference type="InterPro" id="IPR025698">
    <property type="entry name" value="2TM_dom"/>
</dbReference>
<dbReference type="Proteomes" id="UP001500936">
    <property type="component" value="Unassembled WGS sequence"/>
</dbReference>
<name>A0ABP8JWM8_9BACT</name>